<accession>A0A1Y3PNZ8</accession>
<protein>
    <recommendedName>
        <fullName evidence="5">Flagellar biosynthesis protein FlgN</fullName>
    </recommendedName>
</protein>
<organism evidence="3 4">
    <name type="scientific">Bacillus thermozeamaize</name>
    <dbReference type="NCBI Taxonomy" id="230954"/>
    <lineage>
        <taxon>Bacteria</taxon>
        <taxon>Bacillati</taxon>
        <taxon>Bacillota</taxon>
        <taxon>Bacilli</taxon>
        <taxon>Bacillales</taxon>
        <taxon>Bacillaceae</taxon>
        <taxon>Bacillus</taxon>
    </lineage>
</organism>
<dbReference type="EMBL" id="LZRT01000056">
    <property type="protein sequence ID" value="OUM88774.1"/>
    <property type="molecule type" value="Genomic_DNA"/>
</dbReference>
<evidence type="ECO:0000256" key="2">
    <source>
        <dbReference type="SAM" id="Coils"/>
    </source>
</evidence>
<dbReference type="InterPro" id="IPR036679">
    <property type="entry name" value="FlgN-like_sf"/>
</dbReference>
<evidence type="ECO:0000256" key="1">
    <source>
        <dbReference type="ARBA" id="ARBA00022795"/>
    </source>
</evidence>
<dbReference type="AlphaFoldDB" id="A0A1Y3PNZ8"/>
<dbReference type="Pfam" id="PF05130">
    <property type="entry name" value="FlgN"/>
    <property type="match status" value="1"/>
</dbReference>
<dbReference type="Proteomes" id="UP000196475">
    <property type="component" value="Unassembled WGS sequence"/>
</dbReference>
<gene>
    <name evidence="3" type="ORF">BAA01_14160</name>
</gene>
<reference evidence="4" key="1">
    <citation type="submission" date="2016-06" db="EMBL/GenBank/DDBJ databases">
        <authorList>
            <person name="Nascimento L."/>
            <person name="Pereira R.V."/>
            <person name="Martins L.F."/>
            <person name="Quaggio R.B."/>
            <person name="Silva A.M."/>
            <person name="Setubal J.C."/>
        </authorList>
    </citation>
    <scope>NUCLEOTIDE SEQUENCE [LARGE SCALE GENOMIC DNA]</scope>
</reference>
<keyword evidence="2" id="KW-0175">Coiled coil</keyword>
<evidence type="ECO:0000313" key="3">
    <source>
        <dbReference type="EMBL" id="OUM88774.1"/>
    </source>
</evidence>
<evidence type="ECO:0008006" key="5">
    <source>
        <dbReference type="Google" id="ProtNLM"/>
    </source>
</evidence>
<keyword evidence="1" id="KW-1005">Bacterial flagellum biogenesis</keyword>
<dbReference type="SUPFAM" id="SSF140566">
    <property type="entry name" value="FlgN-like"/>
    <property type="match status" value="1"/>
</dbReference>
<comment type="caution">
    <text evidence="3">The sequence shown here is derived from an EMBL/GenBank/DDBJ whole genome shotgun (WGS) entry which is preliminary data.</text>
</comment>
<feature type="coiled-coil region" evidence="2">
    <location>
        <begin position="100"/>
        <end position="130"/>
    </location>
</feature>
<dbReference type="Gene3D" id="1.20.58.300">
    <property type="entry name" value="FlgN-like"/>
    <property type="match status" value="1"/>
</dbReference>
<dbReference type="GO" id="GO:0044780">
    <property type="term" value="P:bacterial-type flagellum assembly"/>
    <property type="evidence" value="ECO:0007669"/>
    <property type="project" value="InterPro"/>
</dbReference>
<evidence type="ECO:0000313" key="4">
    <source>
        <dbReference type="Proteomes" id="UP000196475"/>
    </source>
</evidence>
<proteinExistence type="predicted"/>
<dbReference type="InterPro" id="IPR007809">
    <property type="entry name" value="FlgN-like"/>
</dbReference>
<sequence length="176" mass="20196">MDGSGQLATIMMELIKENEHLLRLGREKQQVLIRNDVQALQRLVQEELKHIQQVERLDAQRQWHIQQMLGQVTGNESGVVSETGIRLRDLLGQMPLSPEKERLEGLAQSLRRLLEELRHVNEQNRQLIEQSLAFVHYSMELFAASAASDGGAMYDKQAKMRETPSRTGLSWLDQKV</sequence>
<name>A0A1Y3PNZ8_9BACI</name>